<dbReference type="SMART" id="SM00952">
    <property type="entry name" value="RAP"/>
    <property type="match status" value="1"/>
</dbReference>
<dbReference type="Pfam" id="PF06743">
    <property type="entry name" value="FAST_1"/>
    <property type="match status" value="1"/>
</dbReference>
<dbReference type="GO" id="GO:0005759">
    <property type="term" value="C:mitochondrial matrix"/>
    <property type="evidence" value="ECO:0007669"/>
    <property type="project" value="TreeGrafter"/>
</dbReference>
<feature type="region of interest" description="Disordered" evidence="3">
    <location>
        <begin position="128"/>
        <end position="154"/>
    </location>
</feature>
<dbReference type="CTD" id="60493"/>
<dbReference type="OrthoDB" id="10064757at2759"/>
<dbReference type="InterPro" id="IPR013584">
    <property type="entry name" value="RAP"/>
</dbReference>
<protein>
    <submittedName>
        <fullName evidence="6">FAST kinase domain-containing protein 5, mitochondrial isoform X1</fullName>
    </submittedName>
</protein>
<dbReference type="Pfam" id="PF08368">
    <property type="entry name" value="FAST_2"/>
    <property type="match status" value="1"/>
</dbReference>
<dbReference type="AlphaFoldDB" id="A0A6P7X8I8"/>
<keyword evidence="6" id="KW-0808">Transferase</keyword>
<dbReference type="InterPro" id="IPR010622">
    <property type="entry name" value="FAST_Leu-rich"/>
</dbReference>
<dbReference type="RefSeq" id="XP_030046860.1">
    <property type="nucleotide sequence ID" value="XM_030191000.1"/>
</dbReference>
<dbReference type="PANTHER" id="PTHR21228">
    <property type="entry name" value="FAST LEU-RICH DOMAIN-CONTAINING"/>
    <property type="match status" value="1"/>
</dbReference>
<dbReference type="GeneID" id="115461283"/>
<name>A0A6P7X8I8_9AMPH</name>
<dbReference type="InterPro" id="IPR050870">
    <property type="entry name" value="FAST_kinase"/>
</dbReference>
<evidence type="ECO:0000259" key="4">
    <source>
        <dbReference type="PROSITE" id="PS51286"/>
    </source>
</evidence>
<evidence type="ECO:0000256" key="3">
    <source>
        <dbReference type="SAM" id="MobiDB-lite"/>
    </source>
</evidence>
<keyword evidence="6" id="KW-0418">Kinase</keyword>
<evidence type="ECO:0000313" key="6">
    <source>
        <dbReference type="RefSeq" id="XP_030046860.1"/>
    </source>
</evidence>
<dbReference type="InterPro" id="IPR013579">
    <property type="entry name" value="FAST_2"/>
</dbReference>
<dbReference type="Proteomes" id="UP000515156">
    <property type="component" value="Chromosome 2"/>
</dbReference>
<dbReference type="GO" id="GO:0035770">
    <property type="term" value="C:ribonucleoprotein granule"/>
    <property type="evidence" value="ECO:0007669"/>
    <property type="project" value="TreeGrafter"/>
</dbReference>
<evidence type="ECO:0000313" key="5">
    <source>
        <dbReference type="Proteomes" id="UP000515156"/>
    </source>
</evidence>
<organism evidence="5 6">
    <name type="scientific">Microcaecilia unicolor</name>
    <dbReference type="NCBI Taxonomy" id="1415580"/>
    <lineage>
        <taxon>Eukaryota</taxon>
        <taxon>Metazoa</taxon>
        <taxon>Chordata</taxon>
        <taxon>Craniata</taxon>
        <taxon>Vertebrata</taxon>
        <taxon>Euteleostomi</taxon>
        <taxon>Amphibia</taxon>
        <taxon>Gymnophiona</taxon>
        <taxon>Siphonopidae</taxon>
        <taxon>Microcaecilia</taxon>
    </lineage>
</organism>
<comment type="subcellular location">
    <subcellularLocation>
        <location evidence="1">Mitochondrion</location>
    </subcellularLocation>
</comment>
<dbReference type="GO" id="GO:0016301">
    <property type="term" value="F:kinase activity"/>
    <property type="evidence" value="ECO:0007669"/>
    <property type="project" value="UniProtKB-KW"/>
</dbReference>
<accession>A0A6P7X8I8</accession>
<dbReference type="GO" id="GO:0000963">
    <property type="term" value="P:mitochondrial RNA processing"/>
    <property type="evidence" value="ECO:0007669"/>
    <property type="project" value="TreeGrafter"/>
</dbReference>
<dbReference type="PROSITE" id="PS51286">
    <property type="entry name" value="RAP"/>
    <property type="match status" value="1"/>
</dbReference>
<proteinExistence type="predicted"/>
<feature type="domain" description="RAP" evidence="4">
    <location>
        <begin position="751"/>
        <end position="811"/>
    </location>
</feature>
<dbReference type="FunCoup" id="A0A6P7X8I8">
    <property type="interactions" value="1065"/>
</dbReference>
<dbReference type="GO" id="GO:0044528">
    <property type="term" value="P:regulation of mitochondrial mRNA stability"/>
    <property type="evidence" value="ECO:0007669"/>
    <property type="project" value="InterPro"/>
</dbReference>
<keyword evidence="5" id="KW-1185">Reference proteome</keyword>
<dbReference type="Pfam" id="PF08373">
    <property type="entry name" value="RAP"/>
    <property type="match status" value="1"/>
</dbReference>
<dbReference type="InParanoid" id="A0A6P7X8I8"/>
<dbReference type="PANTHER" id="PTHR21228:SF70">
    <property type="entry name" value="FAST KINASE DOMAIN-CONTAINING PROTEIN 5, MITOCHONDRIAL"/>
    <property type="match status" value="1"/>
</dbReference>
<dbReference type="GO" id="GO:0003723">
    <property type="term" value="F:RNA binding"/>
    <property type="evidence" value="ECO:0007669"/>
    <property type="project" value="TreeGrafter"/>
</dbReference>
<sequence length="818" mass="93233">MLMNWISCGFPQRVSKATAFSSIDKCARKNISNENCKDPGSKEQNTGTIEKVNHVEYRVHYNPSAYTRVKNTVHQHIMEDSEDLIEHNYSSTGVKQVQNMYSVTCSRRLSSTKNTLLELAFNKPVPQSTSVQTLKQKEKKDMQESDVEAYDSKEDPRTFQNLRPEYRSLCVGHSEGSRNLSVEEGDMILHKVAVLKSSLTLERITDSFCKLSSLPLDQLVVVRSNTRFAMLCRYSVENLHLFSVDQLINILKAFVHLGIPPAHSMLHVYEVEFCRRVWDMNLNQLLLVADMWRVLGRSVPQYLEIFASFVNLHWKDLTLPQLVQLTYVVGEGRKGPQELMLKLEPLLLRYLDLMNEEEIGAVCLGFFKSNNGLSEHVMCKIGDKVSTKMEEISSFALVNVLKMFRYTHIAHLNFLKRLGEVVPQHLPSIGTQGIMHIALACAALHYLDERLMNAIAAVVPSRVKYCRSKDIAKFLWAFGSLNYEPPNAGEFYSSLIEEICKRLHEFEKFPEHFLTSLLALAFAQQFPLDLIDLALSERFVQLAIGRSTYELKKDLFTLDGSVGIECLNYKGSRLNLQVRQEVTEMIRNFASQDICVKPEVLEAVTLLATILGGSHYIKNHMILPHTRSNDLEVHLDINGKPIPFNKEVTRAALPNLEMKATGVYITDDLMGQLLKGKGRAKDSMESEEVKLESRVTEQKKTGLATETLERNHVFSEGVPLSNYFLNSLTASKTCQEQSTLQLKKDTGIVKLAIQVSHRNHYCYASKQLLGLHSLKRRQLHLLGYTVVELPYWEWFPLLSRSRSEKLAYLHHKVFGTLN</sequence>
<keyword evidence="2" id="KW-0496">Mitochondrion</keyword>
<gene>
    <name evidence="6" type="primary">FASTKD5</name>
</gene>
<dbReference type="KEGG" id="muo:115461283"/>
<evidence type="ECO:0000256" key="2">
    <source>
        <dbReference type="ARBA" id="ARBA00023128"/>
    </source>
</evidence>
<reference evidence="6" key="1">
    <citation type="submission" date="2025-08" db="UniProtKB">
        <authorList>
            <consortium name="RefSeq"/>
        </authorList>
    </citation>
    <scope>IDENTIFICATION</scope>
</reference>
<evidence type="ECO:0000256" key="1">
    <source>
        <dbReference type="ARBA" id="ARBA00004173"/>
    </source>
</evidence>